<evidence type="ECO:0000256" key="1">
    <source>
        <dbReference type="ARBA" id="ARBA00012771"/>
    </source>
</evidence>
<dbReference type="PANTHER" id="PTHR18895">
    <property type="entry name" value="HEMK METHYLTRANSFERASE"/>
    <property type="match status" value="1"/>
</dbReference>
<keyword evidence="9" id="KW-1185">Reference proteome</keyword>
<dbReference type="InterPro" id="IPR050320">
    <property type="entry name" value="N5-glutamine_MTase"/>
</dbReference>
<dbReference type="InterPro" id="IPR004556">
    <property type="entry name" value="HemK-like"/>
</dbReference>
<dbReference type="InterPro" id="IPR029063">
    <property type="entry name" value="SAM-dependent_MTases_sf"/>
</dbReference>
<dbReference type="InterPro" id="IPR022446">
    <property type="entry name" value="MeTrfrase_put"/>
</dbReference>
<keyword evidence="2" id="KW-0489">Methyltransferase</keyword>
<evidence type="ECO:0000313" key="9">
    <source>
        <dbReference type="Proteomes" id="UP001500051"/>
    </source>
</evidence>
<organism evidence="8 9">
    <name type="scientific">Microlunatus aurantiacus</name>
    <dbReference type="NCBI Taxonomy" id="446786"/>
    <lineage>
        <taxon>Bacteria</taxon>
        <taxon>Bacillati</taxon>
        <taxon>Actinomycetota</taxon>
        <taxon>Actinomycetes</taxon>
        <taxon>Propionibacteriales</taxon>
        <taxon>Propionibacteriaceae</taxon>
        <taxon>Microlunatus</taxon>
    </lineage>
</organism>
<feature type="region of interest" description="Disordered" evidence="6">
    <location>
        <begin position="1"/>
        <end position="26"/>
    </location>
</feature>
<evidence type="ECO:0000256" key="6">
    <source>
        <dbReference type="SAM" id="MobiDB-lite"/>
    </source>
</evidence>
<evidence type="ECO:0000256" key="2">
    <source>
        <dbReference type="ARBA" id="ARBA00022603"/>
    </source>
</evidence>
<dbReference type="Pfam" id="PF05175">
    <property type="entry name" value="MTS"/>
    <property type="match status" value="1"/>
</dbReference>
<name>A0ABP7EBZ3_9ACTN</name>
<reference evidence="9" key="1">
    <citation type="journal article" date="2019" name="Int. J. Syst. Evol. Microbiol.">
        <title>The Global Catalogue of Microorganisms (GCM) 10K type strain sequencing project: providing services to taxonomists for standard genome sequencing and annotation.</title>
        <authorList>
            <consortium name="The Broad Institute Genomics Platform"/>
            <consortium name="The Broad Institute Genome Sequencing Center for Infectious Disease"/>
            <person name="Wu L."/>
            <person name="Ma J."/>
        </authorList>
    </citation>
    <scope>NUCLEOTIDE SEQUENCE [LARGE SCALE GENOMIC DNA]</scope>
    <source>
        <strain evidence="9">JCM 16548</strain>
    </source>
</reference>
<dbReference type="InterPro" id="IPR007848">
    <property type="entry name" value="Small_mtfrase_dom"/>
</dbReference>
<accession>A0ABP7EBZ3</accession>
<evidence type="ECO:0000256" key="3">
    <source>
        <dbReference type="ARBA" id="ARBA00022679"/>
    </source>
</evidence>
<comment type="catalytic activity">
    <reaction evidence="5">
        <text>L-glutaminyl-[peptide chain release factor] + S-adenosyl-L-methionine = N(5)-methyl-L-glutaminyl-[peptide chain release factor] + S-adenosyl-L-homocysteine + H(+)</text>
        <dbReference type="Rhea" id="RHEA:42896"/>
        <dbReference type="Rhea" id="RHEA-COMP:10271"/>
        <dbReference type="Rhea" id="RHEA-COMP:10272"/>
        <dbReference type="ChEBI" id="CHEBI:15378"/>
        <dbReference type="ChEBI" id="CHEBI:30011"/>
        <dbReference type="ChEBI" id="CHEBI:57856"/>
        <dbReference type="ChEBI" id="CHEBI:59789"/>
        <dbReference type="ChEBI" id="CHEBI:61891"/>
        <dbReference type="EC" id="2.1.1.297"/>
    </reaction>
</comment>
<evidence type="ECO:0000256" key="5">
    <source>
        <dbReference type="ARBA" id="ARBA00048391"/>
    </source>
</evidence>
<dbReference type="PANTHER" id="PTHR18895:SF74">
    <property type="entry name" value="MTRF1L RELEASE FACTOR GLUTAMINE METHYLTRANSFERASE"/>
    <property type="match status" value="1"/>
</dbReference>
<keyword evidence="4" id="KW-0949">S-adenosyl-L-methionine</keyword>
<dbReference type="Proteomes" id="UP001500051">
    <property type="component" value="Unassembled WGS sequence"/>
</dbReference>
<evidence type="ECO:0000256" key="4">
    <source>
        <dbReference type="ARBA" id="ARBA00022691"/>
    </source>
</evidence>
<evidence type="ECO:0000313" key="8">
    <source>
        <dbReference type="EMBL" id="GAA3716722.1"/>
    </source>
</evidence>
<gene>
    <name evidence="8" type="ORF">GCM10022204_40650</name>
</gene>
<feature type="domain" description="Methyltransferase small" evidence="7">
    <location>
        <begin position="118"/>
        <end position="196"/>
    </location>
</feature>
<proteinExistence type="predicted"/>
<sequence>MPPGSVRRSGAWGQSGAMTASLDPRAGESPPGAAVIARLRQAGCVFAEEEAALLLEAAAGQPNRLERLVAARAAGEPLEQLLGWVAFCGQRIAVGPGVFVPRVRTEHLAEQAVARLTGADVVVELCCGVAAVAAVLQATGRVQELYVVDIDPAAVGCARRNVVAPGIALVGDLYDPLPDRLRGRVDVLVANAPYVPSAAIALMPREAREHEPLVALDGGGDGVDVQRRIIAAAPEWLRPGGALLIETGRQQSVITAGEMLRAGLDVSVLPDDDREATVVVGSTPWPTT</sequence>
<comment type="caution">
    <text evidence="8">The sequence shown here is derived from an EMBL/GenBank/DDBJ whole genome shotgun (WGS) entry which is preliminary data.</text>
</comment>
<dbReference type="NCBIfam" id="TIGR03704">
    <property type="entry name" value="PrmC_rel_meth"/>
    <property type="match status" value="1"/>
</dbReference>
<dbReference type="CDD" id="cd02440">
    <property type="entry name" value="AdoMet_MTases"/>
    <property type="match status" value="1"/>
</dbReference>
<keyword evidence="3" id="KW-0808">Transferase</keyword>
<evidence type="ECO:0000259" key="7">
    <source>
        <dbReference type="Pfam" id="PF05175"/>
    </source>
</evidence>
<dbReference type="SUPFAM" id="SSF53335">
    <property type="entry name" value="S-adenosyl-L-methionine-dependent methyltransferases"/>
    <property type="match status" value="1"/>
</dbReference>
<dbReference type="EMBL" id="BAAAYX010000020">
    <property type="protein sequence ID" value="GAA3716722.1"/>
    <property type="molecule type" value="Genomic_DNA"/>
</dbReference>
<dbReference type="NCBIfam" id="TIGR00536">
    <property type="entry name" value="hemK_fam"/>
    <property type="match status" value="1"/>
</dbReference>
<protein>
    <recommendedName>
        <fullName evidence="1">peptide chain release factor N(5)-glutamine methyltransferase</fullName>
        <ecNumber evidence="1">2.1.1.297</ecNumber>
    </recommendedName>
</protein>
<dbReference type="Gene3D" id="3.40.50.150">
    <property type="entry name" value="Vaccinia Virus protein VP39"/>
    <property type="match status" value="1"/>
</dbReference>
<dbReference type="EC" id="2.1.1.297" evidence="1"/>